<dbReference type="OrthoDB" id="9812068at2"/>
<dbReference type="GO" id="GO:0004175">
    <property type="term" value="F:endopeptidase activity"/>
    <property type="evidence" value="ECO:0007669"/>
    <property type="project" value="TreeGrafter"/>
</dbReference>
<dbReference type="InterPro" id="IPR004447">
    <property type="entry name" value="Peptidase_S41A"/>
</dbReference>
<dbReference type="SMART" id="SM00245">
    <property type="entry name" value="TSPc"/>
    <property type="match status" value="1"/>
</dbReference>
<dbReference type="AlphaFoldDB" id="A0A1V9G971"/>
<evidence type="ECO:0000256" key="3">
    <source>
        <dbReference type="ARBA" id="ARBA00022801"/>
    </source>
</evidence>
<evidence type="ECO:0000259" key="5">
    <source>
        <dbReference type="SMART" id="SM00228"/>
    </source>
</evidence>
<evidence type="ECO:0000313" key="8">
    <source>
        <dbReference type="Proteomes" id="UP000192796"/>
    </source>
</evidence>
<dbReference type="InterPro" id="IPR005151">
    <property type="entry name" value="Tail-specific_protease"/>
</dbReference>
<keyword evidence="3" id="KW-0378">Hydrolase</keyword>
<keyword evidence="4" id="KW-0720">Serine protease</keyword>
<evidence type="ECO:0000256" key="4">
    <source>
        <dbReference type="ARBA" id="ARBA00022825"/>
    </source>
</evidence>
<dbReference type="Pfam" id="PF17804">
    <property type="entry name" value="TSP_NTD"/>
    <property type="match status" value="1"/>
</dbReference>
<dbReference type="SMART" id="SM00228">
    <property type="entry name" value="PDZ"/>
    <property type="match status" value="1"/>
</dbReference>
<dbReference type="InterPro" id="IPR029045">
    <property type="entry name" value="ClpP/crotonase-like_dom_sf"/>
</dbReference>
<dbReference type="InterPro" id="IPR036034">
    <property type="entry name" value="PDZ_sf"/>
</dbReference>
<dbReference type="GO" id="GO:0007165">
    <property type="term" value="P:signal transduction"/>
    <property type="evidence" value="ECO:0007669"/>
    <property type="project" value="TreeGrafter"/>
</dbReference>
<dbReference type="EMBL" id="LVYD01000001">
    <property type="protein sequence ID" value="OQP67185.1"/>
    <property type="molecule type" value="Genomic_DNA"/>
</dbReference>
<dbReference type="InterPro" id="IPR040573">
    <property type="entry name" value="TSP_N"/>
</dbReference>
<evidence type="ECO:0000313" key="7">
    <source>
        <dbReference type="EMBL" id="OQP67185.1"/>
    </source>
</evidence>
<feature type="domain" description="Tail specific protease" evidence="6">
    <location>
        <begin position="315"/>
        <end position="546"/>
    </location>
</feature>
<accession>A0A1V9G971</accession>
<dbReference type="RefSeq" id="WP_081144880.1">
    <property type="nucleotide sequence ID" value="NZ_LVYD01000001.1"/>
</dbReference>
<evidence type="ECO:0000259" key="6">
    <source>
        <dbReference type="SMART" id="SM00245"/>
    </source>
</evidence>
<dbReference type="STRING" id="1703345.A3860_02150"/>
<dbReference type="Proteomes" id="UP000192796">
    <property type="component" value="Unassembled WGS sequence"/>
</dbReference>
<evidence type="ECO:0000256" key="2">
    <source>
        <dbReference type="ARBA" id="ARBA00022670"/>
    </source>
</evidence>
<dbReference type="Pfam" id="PF03572">
    <property type="entry name" value="Peptidase_S41"/>
    <property type="match status" value="1"/>
</dbReference>
<comment type="caution">
    <text evidence="7">The sequence shown here is derived from an EMBL/GenBank/DDBJ whole genome shotgun (WGS) entry which is preliminary data.</text>
</comment>
<reference evidence="7 8" key="1">
    <citation type="submission" date="2016-03" db="EMBL/GenBank/DDBJ databases">
        <title>Niastella vici sp. nov., isolated from farmland soil.</title>
        <authorList>
            <person name="Chen L."/>
            <person name="Wang D."/>
            <person name="Yang S."/>
            <person name="Wang G."/>
        </authorList>
    </citation>
    <scope>NUCLEOTIDE SEQUENCE [LARGE SCALE GENOMIC DNA]</scope>
    <source>
        <strain evidence="7 8">DJ57</strain>
    </source>
</reference>
<name>A0A1V9G971_9BACT</name>
<gene>
    <name evidence="7" type="ORF">A3860_02150</name>
</gene>
<dbReference type="PANTHER" id="PTHR32060:SF22">
    <property type="entry name" value="CARBOXYL-TERMINAL-PROCESSING PEPTIDASE 3, CHLOROPLASTIC"/>
    <property type="match status" value="1"/>
</dbReference>
<feature type="domain" description="PDZ" evidence="5">
    <location>
        <begin position="248"/>
        <end position="326"/>
    </location>
</feature>
<dbReference type="Gene3D" id="3.90.226.10">
    <property type="entry name" value="2-enoyl-CoA Hydratase, Chain A, domain 1"/>
    <property type="match status" value="1"/>
</dbReference>
<keyword evidence="2" id="KW-0645">Protease</keyword>
<dbReference type="SUPFAM" id="SSF52096">
    <property type="entry name" value="ClpP/crotonase"/>
    <property type="match status" value="1"/>
</dbReference>
<comment type="similarity">
    <text evidence="1">Belongs to the peptidase S41A family.</text>
</comment>
<protein>
    <recommendedName>
        <fullName evidence="9">PDZ domain-containing protein</fullName>
    </recommendedName>
</protein>
<dbReference type="GO" id="GO:0030288">
    <property type="term" value="C:outer membrane-bounded periplasmic space"/>
    <property type="evidence" value="ECO:0007669"/>
    <property type="project" value="TreeGrafter"/>
</dbReference>
<dbReference type="SUPFAM" id="SSF50156">
    <property type="entry name" value="PDZ domain-like"/>
    <property type="match status" value="1"/>
</dbReference>
<proteinExistence type="inferred from homology"/>
<dbReference type="GO" id="GO:0008236">
    <property type="term" value="F:serine-type peptidase activity"/>
    <property type="evidence" value="ECO:0007669"/>
    <property type="project" value="UniProtKB-KW"/>
</dbReference>
<evidence type="ECO:0000256" key="1">
    <source>
        <dbReference type="ARBA" id="ARBA00009179"/>
    </source>
</evidence>
<dbReference type="CDD" id="cd07560">
    <property type="entry name" value="Peptidase_S41_CPP"/>
    <property type="match status" value="1"/>
</dbReference>
<dbReference type="InterPro" id="IPR001478">
    <property type="entry name" value="PDZ"/>
</dbReference>
<sequence>MRIFLFLILVVVGCNVLDAQSLQKPVTDAYLVSRMVEKFHIQPRPLDDERSEAIFRELMSSLDDQRIFFTQDDMKKLTAYRLQLDDEIKQRKSNFLQLLVTTYKQRLQQADTMLDNICKTPFNFALKERYTVAEDTIYPRDIAAMHVKMYKLLKLYVLAGVMQYADAINPNKLPVKKFVDSIEPSLRKKANITIKRSVKRILQSPQGLEFIIGNMYCEALATTYDPHTAYFSADAKEDFESNLGKKPLEYGVTFSKDEDGHAQIDYLKPGSSAYQSGRLNKGDKIQSIQWEKKEPIDVSDAEVSEIEQALAANGGNTVNITVKKADGTLRQVALHKERLEKEQEEEEEDKVKSFILQGDRKVGYISLPAFYSDWEGTLGINGCANDVAKEIIKLKKENIEGLMLDLRYNGGGSMQEAIELAGIFIDAGPVGQVKTRDPKAITLKDVVRGTIYDGPLLLLVNGFSASASEMVAGVMQDYNRALIVGSPTYGKATAQVVLPIDTTINLENYNGKAATSSYIKLTTSKLFRINGTTAQAHGVQPDVLLPDLTDATPEREANEKNVLPASTIDANKYYKPLPPLPVAAADAVAKKEMASSAYFKYVQQFVEHAKAAVAKKDYSLYIEDAWLEKRRKDQVEASLKEPETENAIFKVIKPATNQKQREHDGELNEEWKTDLLNDAYVKVAYQLMAAMKQ</sequence>
<dbReference type="PANTHER" id="PTHR32060">
    <property type="entry name" value="TAIL-SPECIFIC PROTEASE"/>
    <property type="match status" value="1"/>
</dbReference>
<organism evidence="7 8">
    <name type="scientific">Niastella vici</name>
    <dbReference type="NCBI Taxonomy" id="1703345"/>
    <lineage>
        <taxon>Bacteria</taxon>
        <taxon>Pseudomonadati</taxon>
        <taxon>Bacteroidota</taxon>
        <taxon>Chitinophagia</taxon>
        <taxon>Chitinophagales</taxon>
        <taxon>Chitinophagaceae</taxon>
        <taxon>Niastella</taxon>
    </lineage>
</organism>
<keyword evidence="8" id="KW-1185">Reference proteome</keyword>
<evidence type="ECO:0008006" key="9">
    <source>
        <dbReference type="Google" id="ProtNLM"/>
    </source>
</evidence>
<dbReference type="GO" id="GO:0006508">
    <property type="term" value="P:proteolysis"/>
    <property type="evidence" value="ECO:0007669"/>
    <property type="project" value="UniProtKB-KW"/>
</dbReference>
<dbReference type="Gene3D" id="2.30.42.10">
    <property type="match status" value="1"/>
</dbReference>